<feature type="domain" description="HD" evidence="1">
    <location>
        <begin position="36"/>
        <end position="150"/>
    </location>
</feature>
<dbReference type="Pfam" id="PF01966">
    <property type="entry name" value="HD"/>
    <property type="match status" value="1"/>
</dbReference>
<dbReference type="AlphaFoldDB" id="A0A124G389"/>
<reference evidence="3" key="1">
    <citation type="journal article" date="2015" name="MBio">
        <title>Genome-resolved metagenomic analysis reveals roles for candidate phyla and other microbial community members in biogeochemical transformations in oil reservoirs.</title>
        <authorList>
            <person name="Hu P."/>
            <person name="Tom L."/>
            <person name="Singh A."/>
            <person name="Thomas B.C."/>
            <person name="Baker B.J."/>
            <person name="Piceno Y.M."/>
            <person name="Andersen G.L."/>
            <person name="Banfield J.F."/>
        </authorList>
    </citation>
    <scope>NUCLEOTIDE SEQUENCE [LARGE SCALE GENOMIC DNA]</scope>
    <source>
        <strain evidence="3">56_747</strain>
    </source>
</reference>
<sequence length="273" mass="32064">MDEETLNELSLWFSEYVQTFKSGDFEKDRNIVLKEEHTGRVRGEIREIGESLGLGDEDLRLAEAMALFHDLGRFPQYARYETFSDRRSCDHAVLSVKVLKENRVLDALDPLEKDLILKPISYHNRAALPEGESERCLLFSKLLRDADKLDIWAVLLDYYQRREEGYQNEALELDLPDLLDISEDVYKDIMAGEIVKAKNLRSLNDFKLLQASWVFDINFWPALLAVRDRRYLERTREFLPNSEEIYRIFDLLQSRLEERIEAERPGSKIRLDG</sequence>
<evidence type="ECO:0000313" key="4">
    <source>
        <dbReference type="Proteomes" id="UP000053961"/>
    </source>
</evidence>
<dbReference type="InterPro" id="IPR006674">
    <property type="entry name" value="HD_domain"/>
</dbReference>
<dbReference type="CDD" id="cd00077">
    <property type="entry name" value="HDc"/>
    <property type="match status" value="1"/>
</dbReference>
<gene>
    <name evidence="2" type="ORF">XD72_1650</name>
    <name evidence="3" type="ORF">XE07_1287</name>
</gene>
<organism evidence="3 4">
    <name type="scientific">Methanothrix harundinacea</name>
    <dbReference type="NCBI Taxonomy" id="301375"/>
    <lineage>
        <taxon>Archaea</taxon>
        <taxon>Methanobacteriati</taxon>
        <taxon>Methanobacteriota</taxon>
        <taxon>Stenosarchaea group</taxon>
        <taxon>Methanomicrobia</taxon>
        <taxon>Methanotrichales</taxon>
        <taxon>Methanotrichaceae</taxon>
        <taxon>Methanothrix</taxon>
    </lineage>
</organism>
<dbReference type="Proteomes" id="UP000057043">
    <property type="component" value="Unassembled WGS sequence"/>
</dbReference>
<evidence type="ECO:0000313" key="5">
    <source>
        <dbReference type="Proteomes" id="UP000057043"/>
    </source>
</evidence>
<dbReference type="EMBL" id="LGFT01000039">
    <property type="protein sequence ID" value="KUK43963.1"/>
    <property type="molecule type" value="Genomic_DNA"/>
</dbReference>
<dbReference type="Proteomes" id="UP000053961">
    <property type="component" value="Unassembled WGS sequence"/>
</dbReference>
<dbReference type="Gene3D" id="1.10.3210.10">
    <property type="entry name" value="Hypothetical protein af1432"/>
    <property type="match status" value="1"/>
</dbReference>
<evidence type="ECO:0000313" key="2">
    <source>
        <dbReference type="EMBL" id="KUK43963.1"/>
    </source>
</evidence>
<comment type="caution">
    <text evidence="3">The sequence shown here is derived from an EMBL/GenBank/DDBJ whole genome shotgun (WGS) entry which is preliminary data.</text>
</comment>
<evidence type="ECO:0000313" key="3">
    <source>
        <dbReference type="EMBL" id="KUK96175.1"/>
    </source>
</evidence>
<name>A0A124G389_9EURY</name>
<dbReference type="InterPro" id="IPR003607">
    <property type="entry name" value="HD/PDEase_dom"/>
</dbReference>
<reference evidence="4 5" key="2">
    <citation type="journal article" date="2015" name="MBio">
        <title>Genome-Resolved Metagenomic Analysis Reveals Roles for Candidate Phyla and Other Microbial Community Members in Biogeochemical Transformations in Oil Reservoirs.</title>
        <authorList>
            <person name="Hu P."/>
            <person name="Tom L."/>
            <person name="Singh A."/>
            <person name="Thomas B.C."/>
            <person name="Baker B.J."/>
            <person name="Piceno Y.M."/>
            <person name="Andersen G.L."/>
            <person name="Banfield J.F."/>
        </authorList>
    </citation>
    <scope>NUCLEOTIDE SEQUENCE [LARGE SCALE GENOMIC DNA]</scope>
    <source>
        <strain evidence="2">57_489</strain>
    </source>
</reference>
<dbReference type="GO" id="GO:0016787">
    <property type="term" value="F:hydrolase activity"/>
    <property type="evidence" value="ECO:0007669"/>
    <property type="project" value="UniProtKB-KW"/>
</dbReference>
<accession>A0A124G389</accession>
<proteinExistence type="predicted"/>
<dbReference type="PATRIC" id="fig|301375.6.peg.220"/>
<evidence type="ECO:0000259" key="1">
    <source>
        <dbReference type="Pfam" id="PF01966"/>
    </source>
</evidence>
<dbReference type="SUPFAM" id="SSF109604">
    <property type="entry name" value="HD-domain/PDEase-like"/>
    <property type="match status" value="1"/>
</dbReference>
<dbReference type="EMBL" id="LGHB01000018">
    <property type="protein sequence ID" value="KUK96175.1"/>
    <property type="molecule type" value="Genomic_DNA"/>
</dbReference>
<protein>
    <submittedName>
        <fullName evidence="3">Metal-dependent phosphohydrolase, HD subdomain protein</fullName>
    </submittedName>
</protein>
<keyword evidence="3" id="KW-0378">Hydrolase</keyword>